<name>A0ABV6RD79_9MICO</name>
<keyword evidence="2" id="KW-0812">Transmembrane</keyword>
<keyword evidence="4" id="KW-1185">Reference proteome</keyword>
<comment type="caution">
    <text evidence="3">The sequence shown here is derived from an EMBL/GenBank/DDBJ whole genome shotgun (WGS) entry which is preliminary data.</text>
</comment>
<feature type="transmembrane region" description="Helical" evidence="2">
    <location>
        <begin position="85"/>
        <end position="108"/>
    </location>
</feature>
<dbReference type="Proteomes" id="UP001589793">
    <property type="component" value="Unassembled WGS sequence"/>
</dbReference>
<feature type="region of interest" description="Disordered" evidence="1">
    <location>
        <begin position="1"/>
        <end position="28"/>
    </location>
</feature>
<keyword evidence="2" id="KW-1133">Transmembrane helix</keyword>
<accession>A0ABV6RD79</accession>
<gene>
    <name evidence="3" type="ORF">ACFFF6_07735</name>
</gene>
<reference evidence="3 4" key="1">
    <citation type="submission" date="2024-09" db="EMBL/GenBank/DDBJ databases">
        <authorList>
            <person name="Sun Q."/>
            <person name="Mori K."/>
        </authorList>
    </citation>
    <scope>NUCLEOTIDE SEQUENCE [LARGE SCALE GENOMIC DNA]</scope>
    <source>
        <strain evidence="3 4">CICC 10874</strain>
    </source>
</reference>
<sequence length="133" mass="13321">MSTPNPSPGSPVHLHQHDHGTPPAGRSAGGQGAASLVLCALAVISAFPLLAVPVLGFLPALFAGAGILVAATALRGAAHGRGIAVTGLVLSVALFAILTGLATVWHLVVAGPAVTHPWFEDGLAEVWDRLFGS</sequence>
<proteinExistence type="predicted"/>
<evidence type="ECO:0000256" key="2">
    <source>
        <dbReference type="SAM" id="Phobius"/>
    </source>
</evidence>
<evidence type="ECO:0000313" key="3">
    <source>
        <dbReference type="EMBL" id="MFC0673843.1"/>
    </source>
</evidence>
<organism evidence="3 4">
    <name type="scientific">Brachybacterium hainanense</name>
    <dbReference type="NCBI Taxonomy" id="1541174"/>
    <lineage>
        <taxon>Bacteria</taxon>
        <taxon>Bacillati</taxon>
        <taxon>Actinomycetota</taxon>
        <taxon>Actinomycetes</taxon>
        <taxon>Micrococcales</taxon>
        <taxon>Dermabacteraceae</taxon>
        <taxon>Brachybacterium</taxon>
    </lineage>
</organism>
<evidence type="ECO:0008006" key="5">
    <source>
        <dbReference type="Google" id="ProtNLM"/>
    </source>
</evidence>
<evidence type="ECO:0000313" key="4">
    <source>
        <dbReference type="Proteomes" id="UP001589793"/>
    </source>
</evidence>
<keyword evidence="2" id="KW-0472">Membrane</keyword>
<dbReference type="RefSeq" id="WP_376979734.1">
    <property type="nucleotide sequence ID" value="NZ_JBHLSV010000007.1"/>
</dbReference>
<protein>
    <recommendedName>
        <fullName evidence="5">DUF4190 domain-containing protein</fullName>
    </recommendedName>
</protein>
<feature type="transmembrane region" description="Helical" evidence="2">
    <location>
        <begin position="57"/>
        <end position="78"/>
    </location>
</feature>
<evidence type="ECO:0000256" key="1">
    <source>
        <dbReference type="SAM" id="MobiDB-lite"/>
    </source>
</evidence>
<dbReference type="EMBL" id="JBHLSV010000007">
    <property type="protein sequence ID" value="MFC0673843.1"/>
    <property type="molecule type" value="Genomic_DNA"/>
</dbReference>